<sequence length="386" mass="42192">MGEEGKEVCSPAQPRGGGGRGVERDENETREKSRIRPPPPELVGATLPYLFLRRRKVAAYQLVGAASPTPITAAAKECSRSRDYYTLRNIDMWRFFLPRPSAAAAAGAHSAVEYGSLPPHAMSFYSPTDRMGLMLLGGKHNMVLAADQTGGGVLYDPAEHAVRTIPDLPPCLNNSPDYLTAGDGDLYLFSTSRDGGCFHGLIYDNYVDDWFPSALPPPPIEPVSYAAVGDTEIWASGSGKTYRFDTARREWSSSGGGFTLPFLGLAEYVPKHGLWFGLSLAMDGKALVLSATDLHHAGDGEPRPLRRTLLPLEYTPPDALNCVGVDLVNLGSGRFCIARFFETDDYEELFVVFTAVEVDADAGGLRMLKHRSEMYKLCSETPYWVL</sequence>
<dbReference type="Proteomes" id="UP000032180">
    <property type="component" value="Chromosome 2"/>
</dbReference>
<reference evidence="2 3" key="1">
    <citation type="submission" date="2012-08" db="EMBL/GenBank/DDBJ databases">
        <title>Oryza genome evolution.</title>
        <authorList>
            <person name="Wing R.A."/>
        </authorList>
    </citation>
    <scope>NUCLEOTIDE SEQUENCE</scope>
</reference>
<dbReference type="PANTHER" id="PTHR33085">
    <property type="entry name" value="OS12G0113100 PROTEIN-RELATED"/>
    <property type="match status" value="1"/>
</dbReference>
<organism evidence="2 3">
    <name type="scientific">Leersia perrieri</name>
    <dbReference type="NCBI Taxonomy" id="77586"/>
    <lineage>
        <taxon>Eukaryota</taxon>
        <taxon>Viridiplantae</taxon>
        <taxon>Streptophyta</taxon>
        <taxon>Embryophyta</taxon>
        <taxon>Tracheophyta</taxon>
        <taxon>Spermatophyta</taxon>
        <taxon>Magnoliopsida</taxon>
        <taxon>Liliopsida</taxon>
        <taxon>Poales</taxon>
        <taxon>Poaceae</taxon>
        <taxon>BOP clade</taxon>
        <taxon>Oryzoideae</taxon>
        <taxon>Oryzeae</taxon>
        <taxon>Oryzinae</taxon>
        <taxon>Leersia</taxon>
    </lineage>
</organism>
<name>A0A0D9VC40_9ORYZ</name>
<dbReference type="SUPFAM" id="SSF50965">
    <property type="entry name" value="Galactose oxidase, central domain"/>
    <property type="match status" value="1"/>
</dbReference>
<dbReference type="HOGENOM" id="CLU_018267_4_1_1"/>
<evidence type="ECO:0000256" key="1">
    <source>
        <dbReference type="SAM" id="MobiDB-lite"/>
    </source>
</evidence>
<accession>A0A0D9VC40</accession>
<dbReference type="EnsemblPlants" id="LPERR02G03070.1">
    <property type="protein sequence ID" value="LPERR02G03070.1"/>
    <property type="gene ID" value="LPERR02G03070"/>
</dbReference>
<protein>
    <submittedName>
        <fullName evidence="2">Uncharacterized protein</fullName>
    </submittedName>
</protein>
<reference evidence="2" key="3">
    <citation type="submission" date="2015-04" db="UniProtKB">
        <authorList>
            <consortium name="EnsemblPlants"/>
        </authorList>
    </citation>
    <scope>IDENTIFICATION</scope>
</reference>
<feature type="compositionally biased region" description="Basic and acidic residues" evidence="1">
    <location>
        <begin position="21"/>
        <end position="34"/>
    </location>
</feature>
<proteinExistence type="predicted"/>
<evidence type="ECO:0000313" key="3">
    <source>
        <dbReference type="Proteomes" id="UP000032180"/>
    </source>
</evidence>
<evidence type="ECO:0000313" key="2">
    <source>
        <dbReference type="EnsemblPlants" id="LPERR02G03070.1"/>
    </source>
</evidence>
<keyword evidence="3" id="KW-1185">Reference proteome</keyword>
<reference evidence="3" key="2">
    <citation type="submission" date="2013-12" db="EMBL/GenBank/DDBJ databases">
        <authorList>
            <person name="Yu Y."/>
            <person name="Lee S."/>
            <person name="de Baynast K."/>
            <person name="Wissotski M."/>
            <person name="Liu L."/>
            <person name="Talag J."/>
            <person name="Goicoechea J."/>
            <person name="Angelova A."/>
            <person name="Jetty R."/>
            <person name="Kudrna D."/>
            <person name="Golser W."/>
            <person name="Rivera L."/>
            <person name="Zhang J."/>
            <person name="Wing R."/>
        </authorList>
    </citation>
    <scope>NUCLEOTIDE SEQUENCE</scope>
</reference>
<dbReference type="PANTHER" id="PTHR33085:SF88">
    <property type="entry name" value="OS08G0165000 PROTEIN"/>
    <property type="match status" value="1"/>
</dbReference>
<dbReference type="InterPro" id="IPR011043">
    <property type="entry name" value="Gal_Oxase/kelch_b-propeller"/>
</dbReference>
<dbReference type="AlphaFoldDB" id="A0A0D9VC40"/>
<dbReference type="Pfam" id="PF07893">
    <property type="entry name" value="DUF1668"/>
    <property type="match status" value="1"/>
</dbReference>
<feature type="region of interest" description="Disordered" evidence="1">
    <location>
        <begin position="1"/>
        <end position="40"/>
    </location>
</feature>
<dbReference type="Gramene" id="LPERR02G03070.1">
    <property type="protein sequence ID" value="LPERR02G03070.1"/>
    <property type="gene ID" value="LPERR02G03070"/>
</dbReference>
<dbReference type="InterPro" id="IPR012871">
    <property type="entry name" value="DUF1668_ORYSA"/>
</dbReference>